<protein>
    <submittedName>
        <fullName evidence="1">Uncharacterized protein</fullName>
    </submittedName>
</protein>
<name>A0A1H8CPW2_9SPHN</name>
<dbReference type="AlphaFoldDB" id="A0A1H8CPW2"/>
<accession>A0A1H8CPW2</accession>
<sequence length="39" mass="4397">MERAMNAAFTDTLQAIFNGPGYLPEYCSKGRQPEQRFAS</sequence>
<dbReference type="EMBL" id="FOCF01000003">
    <property type="protein sequence ID" value="SEM96494.1"/>
    <property type="molecule type" value="Genomic_DNA"/>
</dbReference>
<evidence type="ECO:0000313" key="2">
    <source>
        <dbReference type="Proteomes" id="UP000199206"/>
    </source>
</evidence>
<gene>
    <name evidence="1" type="ORF">SAMN05192583_1686</name>
</gene>
<dbReference type="Proteomes" id="UP000199206">
    <property type="component" value="Unassembled WGS sequence"/>
</dbReference>
<reference evidence="2" key="1">
    <citation type="submission" date="2016-10" db="EMBL/GenBank/DDBJ databases">
        <authorList>
            <person name="Varghese N."/>
            <person name="Submissions S."/>
        </authorList>
    </citation>
    <scope>NUCLEOTIDE SEQUENCE [LARGE SCALE GENOMIC DNA]</scope>
    <source>
        <strain evidence="2">S6-262</strain>
    </source>
</reference>
<proteinExistence type="predicted"/>
<evidence type="ECO:0000313" key="1">
    <source>
        <dbReference type="EMBL" id="SEM96494.1"/>
    </source>
</evidence>
<keyword evidence="2" id="KW-1185">Reference proteome</keyword>
<organism evidence="1 2">
    <name type="scientific">Sphingomonas gellani</name>
    <dbReference type="NCBI Taxonomy" id="1166340"/>
    <lineage>
        <taxon>Bacteria</taxon>
        <taxon>Pseudomonadati</taxon>
        <taxon>Pseudomonadota</taxon>
        <taxon>Alphaproteobacteria</taxon>
        <taxon>Sphingomonadales</taxon>
        <taxon>Sphingomonadaceae</taxon>
        <taxon>Sphingomonas</taxon>
    </lineage>
</organism>